<name>A0A3S5AQM6_9PLAT</name>
<proteinExistence type="predicted"/>
<sequence length="165" mass="17731">MKGYEEAHSDDSKVAQLIVNQILDGGCSQSPSQELDLCPYIDEVKSASESVIASLPVLPSQPAATHSCTDAKPESELLSNFRLTPSACDYEDCLLNVYELPLLPLVPPSPSSLTKITPRSIECSPKLSPNFHHHPSSNPLPASLSNVLTLSKLLWQLCSGGSSLF</sequence>
<keyword evidence="2" id="KW-1185">Reference proteome</keyword>
<evidence type="ECO:0000313" key="2">
    <source>
        <dbReference type="Proteomes" id="UP000784294"/>
    </source>
</evidence>
<comment type="caution">
    <text evidence="1">The sequence shown here is derived from an EMBL/GenBank/DDBJ whole genome shotgun (WGS) entry which is preliminary data.</text>
</comment>
<dbReference type="AlphaFoldDB" id="A0A3S5AQM6"/>
<accession>A0A3S5AQM6</accession>
<protein>
    <submittedName>
        <fullName evidence="1">Uncharacterized protein</fullName>
    </submittedName>
</protein>
<gene>
    <name evidence="1" type="ORF">PXEA_LOCUS16089</name>
</gene>
<evidence type="ECO:0000313" key="1">
    <source>
        <dbReference type="EMBL" id="VEL22649.1"/>
    </source>
</evidence>
<reference evidence="1" key="1">
    <citation type="submission" date="2018-11" db="EMBL/GenBank/DDBJ databases">
        <authorList>
            <consortium name="Pathogen Informatics"/>
        </authorList>
    </citation>
    <scope>NUCLEOTIDE SEQUENCE</scope>
</reference>
<dbReference type="EMBL" id="CAAALY010057683">
    <property type="protein sequence ID" value="VEL22649.1"/>
    <property type="molecule type" value="Genomic_DNA"/>
</dbReference>
<dbReference type="Proteomes" id="UP000784294">
    <property type="component" value="Unassembled WGS sequence"/>
</dbReference>
<organism evidence="1 2">
    <name type="scientific">Protopolystoma xenopodis</name>
    <dbReference type="NCBI Taxonomy" id="117903"/>
    <lineage>
        <taxon>Eukaryota</taxon>
        <taxon>Metazoa</taxon>
        <taxon>Spiralia</taxon>
        <taxon>Lophotrochozoa</taxon>
        <taxon>Platyhelminthes</taxon>
        <taxon>Monogenea</taxon>
        <taxon>Polyopisthocotylea</taxon>
        <taxon>Polystomatidea</taxon>
        <taxon>Polystomatidae</taxon>
        <taxon>Protopolystoma</taxon>
    </lineage>
</organism>